<evidence type="ECO:0000256" key="5">
    <source>
        <dbReference type="ARBA" id="ARBA00011853"/>
    </source>
</evidence>
<keyword evidence="9" id="KW-0378">Hydrolase</keyword>
<dbReference type="OrthoDB" id="10250783at2759"/>
<evidence type="ECO:0000256" key="3">
    <source>
        <dbReference type="ARBA" id="ARBA00004569"/>
    </source>
</evidence>
<dbReference type="FunFam" id="3.30.830.10:FF:000013">
    <property type="entry name" value="Mitochondrial presequence protease"/>
    <property type="match status" value="1"/>
</dbReference>
<dbReference type="STRING" id="329046.A0A1Y2CS92"/>
<comment type="subcellular location">
    <subcellularLocation>
        <location evidence="3">Mitochondrion intermembrane space</location>
    </subcellularLocation>
    <subcellularLocation>
        <location evidence="2">Mitochondrion matrix</location>
    </subcellularLocation>
</comment>
<keyword evidence="10" id="KW-0862">Zinc</keyword>
<dbReference type="Pfam" id="PF00675">
    <property type="entry name" value="Peptidase_M16"/>
    <property type="match status" value="1"/>
</dbReference>
<dbReference type="InterPro" id="IPR007863">
    <property type="entry name" value="Peptidase_M16_C"/>
</dbReference>
<keyword evidence="11" id="KW-0809">Transit peptide</keyword>
<dbReference type="SUPFAM" id="SSF63411">
    <property type="entry name" value="LuxS/MPP-like metallohydrolase"/>
    <property type="match status" value="4"/>
</dbReference>
<keyword evidence="8" id="KW-0479">Metal-binding</keyword>
<dbReference type="SMART" id="SM01264">
    <property type="entry name" value="M16C_associated"/>
    <property type="match status" value="1"/>
</dbReference>
<sequence>MKLSNITEVSRRGRQLLHSSSKSLSTRALAGDIQLGSVYHGFQVTKIKDVPDFDLTAIQLKHEVTGADYLHIAKNDTNNVFTVGFQTTPLDSTGVPHILEHTTLCGSEKYPVRDPFFKMLNRSMSTFMNALTGSDLTMYPFSTENPTDFNNLFSVYMDAVFHPLLRKLDFKQEGWRLEHEIPSDTSTPIIFKGVVYNEMKGVFSDVNNIYLTRLQQAMYPGTTYGNVSGGDPVNITDLTYEQLVAFHRKFYHPSNAKFVTYGNFPLLERLAAVDKIITPFGRIQTEPIKDVVPFSTPRRVSASCSPDAMGNPEKQCKLSISYLTNDGTDPFETFAVRMLATLLTDGPSSPMYRALIESNIGSDYAASTGYDRTAKMTNFSVGLQGISKNDFSLVEEKIKQVFLQVIQDGFEPSRVESAIHQLELGIRHRRGNFGMGLAQNAIQNWVHGGEPIDALDVTKFIARLRNELNTPGFFEDRIKKYFLENQHQVIFTMEPTPTFAAEVQNEETQRLQNKIAALSEADKKEIVEDGAKLVTMQETKEDPSCLPTLTLADVPVKGKVYPVSVLETENGIPLHYRKTATNGISYVTLTKSLEGLNPDLVKYMPLYSSALTSLGTNETPSVPKLDDKIRLNTSGISASPSLRPTPTNTTSSLHSTISFGTSFLDTKAAQAYPLFSEVIQGPTTTFSDETRERLRTVIAGMAANGMDSLAGSGHRYAVGLCSADLTPAARGKQAWSGLDSVVFLNKLHEKGDAGVEECFGKIGEISRFIVGSPDVKGMVVAGEAVLDVNRESFGKLTRGLGWNQKASDSNSITKDFVRMYKNTFVPLPFTVNYAGRAYLGVPYTHQDSPALQILGELMTSHFLHREVREKGGAYGGFSGYNAFDGLFSMASYRDPPGAGKRTVDAFNRAAKWGAEITKHLGERELNEAKLSILSGLDTPISASQEGMTLYATGLTDEIRQARRELILGASLDKVQQVAQEYIASQSFSQAVLGPASEGLEAEGWTVLDMQK</sequence>
<evidence type="ECO:0000256" key="1">
    <source>
        <dbReference type="ARBA" id="ARBA00001947"/>
    </source>
</evidence>
<gene>
    <name evidence="17" type="ORF">BCR33DRAFT_713440</name>
</gene>
<evidence type="ECO:0000313" key="18">
    <source>
        <dbReference type="Proteomes" id="UP000193642"/>
    </source>
</evidence>
<reference evidence="17 18" key="1">
    <citation type="submission" date="2016-07" db="EMBL/GenBank/DDBJ databases">
        <title>Pervasive Adenine N6-methylation of Active Genes in Fungi.</title>
        <authorList>
            <consortium name="DOE Joint Genome Institute"/>
            <person name="Mondo S.J."/>
            <person name="Dannebaum R.O."/>
            <person name="Kuo R.C."/>
            <person name="Labutti K."/>
            <person name="Haridas S."/>
            <person name="Kuo A."/>
            <person name="Salamov A."/>
            <person name="Ahrendt S.R."/>
            <person name="Lipzen A."/>
            <person name="Sullivan W."/>
            <person name="Andreopoulos W.B."/>
            <person name="Clum A."/>
            <person name="Lindquist E."/>
            <person name="Daum C."/>
            <person name="Ramamoorthy G.K."/>
            <person name="Gryganskyi A."/>
            <person name="Culley D."/>
            <person name="Magnuson J.K."/>
            <person name="James T.Y."/>
            <person name="O'Malley M.A."/>
            <person name="Stajich J.E."/>
            <person name="Spatafora J.W."/>
            <person name="Visel A."/>
            <person name="Grigoriev I.V."/>
        </authorList>
    </citation>
    <scope>NUCLEOTIDE SEQUENCE [LARGE SCALE GENOMIC DNA]</scope>
    <source>
        <strain evidence="17 18">JEL800</strain>
    </source>
</reference>
<dbReference type="Gene3D" id="3.30.830.10">
    <property type="entry name" value="Metalloenzyme, LuxS/M16 peptidase-like"/>
    <property type="match status" value="4"/>
</dbReference>
<dbReference type="AlphaFoldDB" id="A0A1Y2CS92"/>
<dbReference type="Pfam" id="PF05193">
    <property type="entry name" value="Peptidase_M16_C"/>
    <property type="match status" value="1"/>
</dbReference>
<comment type="function">
    <text evidence="15">Degrades mitochondrial transit peptides after their cleavage in the intermembrane space or in the matrix, and presequence peptides; clearance of these peptides is required to keep the presequence processing machinery running. Preferentially cleaves the N-terminal side of paired basic amino acid residues. Also degrades other unstructured peptides. May function as an ATP-dependent peptidase as opposed to a metalloendopeptidase.</text>
</comment>
<evidence type="ECO:0000259" key="16">
    <source>
        <dbReference type="SMART" id="SM01264"/>
    </source>
</evidence>
<dbReference type="FunFam" id="3.30.830.10:FF:000009">
    <property type="entry name" value="Presequence protease, mitochondrial"/>
    <property type="match status" value="1"/>
</dbReference>
<organism evidence="17 18">
    <name type="scientific">Rhizoclosmatium globosum</name>
    <dbReference type="NCBI Taxonomy" id="329046"/>
    <lineage>
        <taxon>Eukaryota</taxon>
        <taxon>Fungi</taxon>
        <taxon>Fungi incertae sedis</taxon>
        <taxon>Chytridiomycota</taxon>
        <taxon>Chytridiomycota incertae sedis</taxon>
        <taxon>Chytridiomycetes</taxon>
        <taxon>Chytridiales</taxon>
        <taxon>Chytriomycetaceae</taxon>
        <taxon>Rhizoclosmatium</taxon>
    </lineage>
</organism>
<dbReference type="GO" id="GO:0008270">
    <property type="term" value="F:zinc ion binding"/>
    <property type="evidence" value="ECO:0007669"/>
    <property type="project" value="EnsemblFungi"/>
</dbReference>
<dbReference type="GO" id="GO:0004222">
    <property type="term" value="F:metalloendopeptidase activity"/>
    <property type="evidence" value="ECO:0007669"/>
    <property type="project" value="EnsemblFungi"/>
</dbReference>
<dbReference type="GO" id="GO:0034982">
    <property type="term" value="P:mitochondrial protein processing"/>
    <property type="evidence" value="ECO:0007669"/>
    <property type="project" value="EnsemblFungi"/>
</dbReference>
<dbReference type="InterPro" id="IPR011249">
    <property type="entry name" value="Metalloenz_LuxS/M16"/>
</dbReference>
<protein>
    <recommendedName>
        <fullName evidence="6">Presequence protease, mitochondrial</fullName>
    </recommendedName>
    <alternativeName>
        <fullName evidence="14">Pitrilysin metalloproteinase</fullName>
    </alternativeName>
</protein>
<dbReference type="GO" id="GO:0005758">
    <property type="term" value="C:mitochondrial intermembrane space"/>
    <property type="evidence" value="ECO:0007669"/>
    <property type="project" value="UniProtKB-SubCell"/>
</dbReference>
<proteinExistence type="inferred from homology"/>
<keyword evidence="7" id="KW-0645">Protease</keyword>
<evidence type="ECO:0000256" key="4">
    <source>
        <dbReference type="ARBA" id="ARBA00007575"/>
    </source>
</evidence>
<dbReference type="InterPro" id="IPR055130">
    <property type="entry name" value="PreP_C"/>
</dbReference>
<dbReference type="PANTHER" id="PTHR43016:SF13">
    <property type="entry name" value="PRESEQUENCE PROTEASE, MITOCHONDRIAL"/>
    <property type="match status" value="1"/>
</dbReference>
<evidence type="ECO:0000256" key="2">
    <source>
        <dbReference type="ARBA" id="ARBA00004305"/>
    </source>
</evidence>
<dbReference type="Pfam" id="PF08367">
    <property type="entry name" value="M16C_assoc"/>
    <property type="match status" value="1"/>
</dbReference>
<comment type="subunit">
    <text evidence="5">Monomer and homodimer; homodimerization is induced by binding of the substrate.</text>
</comment>
<evidence type="ECO:0000256" key="9">
    <source>
        <dbReference type="ARBA" id="ARBA00022801"/>
    </source>
</evidence>
<keyword evidence="18" id="KW-1185">Reference proteome</keyword>
<evidence type="ECO:0000256" key="8">
    <source>
        <dbReference type="ARBA" id="ARBA00022723"/>
    </source>
</evidence>
<feature type="domain" description="Peptidase M16C associated" evidence="16">
    <location>
        <begin position="493"/>
        <end position="747"/>
    </location>
</feature>
<dbReference type="GO" id="GO:0004176">
    <property type="term" value="F:ATP-dependent peptidase activity"/>
    <property type="evidence" value="ECO:0007669"/>
    <property type="project" value="EnsemblFungi"/>
</dbReference>
<dbReference type="GO" id="GO:0005759">
    <property type="term" value="C:mitochondrial matrix"/>
    <property type="evidence" value="ECO:0007669"/>
    <property type="project" value="UniProtKB-SubCell"/>
</dbReference>
<dbReference type="GO" id="GO:0051603">
    <property type="term" value="P:proteolysis involved in protein catabolic process"/>
    <property type="evidence" value="ECO:0007669"/>
    <property type="project" value="EnsemblFungi"/>
</dbReference>
<evidence type="ECO:0000256" key="6">
    <source>
        <dbReference type="ARBA" id="ARBA00020167"/>
    </source>
</evidence>
<dbReference type="Proteomes" id="UP000193642">
    <property type="component" value="Unassembled WGS sequence"/>
</dbReference>
<name>A0A1Y2CS92_9FUNG</name>
<evidence type="ECO:0000256" key="12">
    <source>
        <dbReference type="ARBA" id="ARBA00023049"/>
    </source>
</evidence>
<accession>A0A1Y2CS92</accession>
<evidence type="ECO:0000313" key="17">
    <source>
        <dbReference type="EMBL" id="ORY49837.1"/>
    </source>
</evidence>
<evidence type="ECO:0000256" key="10">
    <source>
        <dbReference type="ARBA" id="ARBA00022833"/>
    </source>
</evidence>
<comment type="similarity">
    <text evidence="4">Belongs to the peptidase M16 family. PreP subfamily.</text>
</comment>
<evidence type="ECO:0000256" key="13">
    <source>
        <dbReference type="ARBA" id="ARBA00023128"/>
    </source>
</evidence>
<dbReference type="Pfam" id="PF22516">
    <property type="entry name" value="PreP_C"/>
    <property type="match status" value="1"/>
</dbReference>
<dbReference type="InterPro" id="IPR011765">
    <property type="entry name" value="Pept_M16_N"/>
</dbReference>
<dbReference type="FunFam" id="3.30.830.10:FF:000011">
    <property type="entry name" value="Presequence protease, mitochondrial"/>
    <property type="match status" value="1"/>
</dbReference>
<dbReference type="EMBL" id="MCGO01000008">
    <property type="protein sequence ID" value="ORY49837.1"/>
    <property type="molecule type" value="Genomic_DNA"/>
</dbReference>
<dbReference type="PANTHER" id="PTHR43016">
    <property type="entry name" value="PRESEQUENCE PROTEASE"/>
    <property type="match status" value="1"/>
</dbReference>
<dbReference type="InterPro" id="IPR013578">
    <property type="entry name" value="Peptidase_M16C_assoc"/>
</dbReference>
<comment type="caution">
    <text evidence="17">The sequence shown here is derived from an EMBL/GenBank/DDBJ whole genome shotgun (WGS) entry which is preliminary data.</text>
</comment>
<evidence type="ECO:0000256" key="11">
    <source>
        <dbReference type="ARBA" id="ARBA00022946"/>
    </source>
</evidence>
<evidence type="ECO:0000256" key="15">
    <source>
        <dbReference type="ARBA" id="ARBA00045897"/>
    </source>
</evidence>
<evidence type="ECO:0000256" key="7">
    <source>
        <dbReference type="ARBA" id="ARBA00022670"/>
    </source>
</evidence>
<comment type="cofactor">
    <cofactor evidence="1">
        <name>Zn(2+)</name>
        <dbReference type="ChEBI" id="CHEBI:29105"/>
    </cofactor>
</comment>
<keyword evidence="13" id="KW-0496">Mitochondrion</keyword>
<keyword evidence="12" id="KW-0482">Metalloprotease</keyword>
<evidence type="ECO:0000256" key="14">
    <source>
        <dbReference type="ARBA" id="ARBA00034552"/>
    </source>
</evidence>